<organism evidence="2 3">
    <name type="scientific">Obba rivulosa</name>
    <dbReference type="NCBI Taxonomy" id="1052685"/>
    <lineage>
        <taxon>Eukaryota</taxon>
        <taxon>Fungi</taxon>
        <taxon>Dikarya</taxon>
        <taxon>Basidiomycota</taxon>
        <taxon>Agaricomycotina</taxon>
        <taxon>Agaricomycetes</taxon>
        <taxon>Polyporales</taxon>
        <taxon>Gelatoporiaceae</taxon>
        <taxon>Obba</taxon>
    </lineage>
</organism>
<evidence type="ECO:0000313" key="2">
    <source>
        <dbReference type="EMBL" id="OCH86027.1"/>
    </source>
</evidence>
<keyword evidence="3" id="KW-1185">Reference proteome</keyword>
<reference evidence="2 3" key="1">
    <citation type="submission" date="2016-07" db="EMBL/GenBank/DDBJ databases">
        <title>Draft genome of the white-rot fungus Obba rivulosa 3A-2.</title>
        <authorList>
            <consortium name="DOE Joint Genome Institute"/>
            <person name="Miettinen O."/>
            <person name="Riley R."/>
            <person name="Acob R."/>
            <person name="Barry K."/>
            <person name="Cullen D."/>
            <person name="De Vries R."/>
            <person name="Hainaut M."/>
            <person name="Hatakka A."/>
            <person name="Henrissat B."/>
            <person name="Hilden K."/>
            <person name="Kuo R."/>
            <person name="Labutti K."/>
            <person name="Lipzen A."/>
            <person name="Makela M.R."/>
            <person name="Sandor L."/>
            <person name="Spatafora J.W."/>
            <person name="Grigoriev I.V."/>
            <person name="Hibbett D.S."/>
        </authorList>
    </citation>
    <scope>NUCLEOTIDE SEQUENCE [LARGE SCALE GENOMIC DNA]</scope>
    <source>
        <strain evidence="2 3">3A-2</strain>
    </source>
</reference>
<feature type="region of interest" description="Disordered" evidence="1">
    <location>
        <begin position="1"/>
        <end position="20"/>
    </location>
</feature>
<dbReference type="Proteomes" id="UP000250043">
    <property type="component" value="Unassembled WGS sequence"/>
</dbReference>
<sequence>MSGATAGGMDNRESMLRGHEDEGVATMCDGAGQEYCVSIMAAGIEQMWRQR</sequence>
<proteinExistence type="predicted"/>
<evidence type="ECO:0000256" key="1">
    <source>
        <dbReference type="SAM" id="MobiDB-lite"/>
    </source>
</evidence>
<protein>
    <submittedName>
        <fullName evidence="2">Uncharacterized protein</fullName>
    </submittedName>
</protein>
<accession>A0A8E2AQ26</accession>
<dbReference type="AlphaFoldDB" id="A0A8E2AQ26"/>
<dbReference type="EMBL" id="KV722548">
    <property type="protein sequence ID" value="OCH86027.1"/>
    <property type="molecule type" value="Genomic_DNA"/>
</dbReference>
<gene>
    <name evidence="2" type="ORF">OBBRIDRAFT_797579</name>
</gene>
<evidence type="ECO:0000313" key="3">
    <source>
        <dbReference type="Proteomes" id="UP000250043"/>
    </source>
</evidence>
<feature type="compositionally biased region" description="Basic and acidic residues" evidence="1">
    <location>
        <begin position="10"/>
        <end position="20"/>
    </location>
</feature>
<name>A0A8E2AQ26_9APHY</name>